<evidence type="ECO:0000313" key="2">
    <source>
        <dbReference type="EMBL" id="MBF9219664.1"/>
    </source>
</evidence>
<dbReference type="PROSITE" id="PS51257">
    <property type="entry name" value="PROKAR_LIPOPROTEIN"/>
    <property type="match status" value="1"/>
</dbReference>
<keyword evidence="1" id="KW-0732">Signal</keyword>
<evidence type="ECO:0000256" key="1">
    <source>
        <dbReference type="SAM" id="SignalP"/>
    </source>
</evidence>
<feature type="chain" id="PRO_5045600646" description="Lipoprotein" evidence="1">
    <location>
        <begin position="21"/>
        <end position="221"/>
    </location>
</feature>
<gene>
    <name evidence="2" type="ORF">I2H31_00995</name>
</gene>
<accession>A0ABS0HYG5</accession>
<protein>
    <recommendedName>
        <fullName evidence="4">Lipoprotein</fullName>
    </recommendedName>
</protein>
<name>A0ABS0HYG5_9BACT</name>
<dbReference type="EMBL" id="JADQDM010000001">
    <property type="protein sequence ID" value="MBF9219664.1"/>
    <property type="molecule type" value="Genomic_DNA"/>
</dbReference>
<dbReference type="Proteomes" id="UP000618931">
    <property type="component" value="Unassembled WGS sequence"/>
</dbReference>
<organism evidence="2 3">
    <name type="scientific">Hymenobacter ruricola</name>
    <dbReference type="NCBI Taxonomy" id="2791023"/>
    <lineage>
        <taxon>Bacteria</taxon>
        <taxon>Pseudomonadati</taxon>
        <taxon>Bacteroidota</taxon>
        <taxon>Cytophagia</taxon>
        <taxon>Cytophagales</taxon>
        <taxon>Hymenobacteraceae</taxon>
        <taxon>Hymenobacter</taxon>
    </lineage>
</organism>
<evidence type="ECO:0008006" key="4">
    <source>
        <dbReference type="Google" id="ProtNLM"/>
    </source>
</evidence>
<keyword evidence="3" id="KW-1185">Reference proteome</keyword>
<sequence>MNTKLLGLLAAAALATAACTQDKPAAETAATNTVPSATENTAVVVPDTIAYRTDARHTADRVAQDLALTDETVKRRIENAYYTRASRLGELESRYATDTTGRYLAIREANDQTDEQIRTTLNNPEYYNTYSSNRASYGDGPYSLAPMVVTTTTTRRTGGVSQGTAIKKLEREGDGDKKTKYLNGAKVKRDDDGSVKIKRADGTKVKIDEDGNRTVKKSLFK</sequence>
<comment type="caution">
    <text evidence="2">The sequence shown here is derived from an EMBL/GenBank/DDBJ whole genome shotgun (WGS) entry which is preliminary data.</text>
</comment>
<evidence type="ECO:0000313" key="3">
    <source>
        <dbReference type="Proteomes" id="UP000618931"/>
    </source>
</evidence>
<dbReference type="RefSeq" id="WP_196291132.1">
    <property type="nucleotide sequence ID" value="NZ_JADQDM010000001.1"/>
</dbReference>
<reference evidence="2 3" key="1">
    <citation type="submission" date="2020-11" db="EMBL/GenBank/DDBJ databases">
        <authorList>
            <person name="Kim M.K."/>
        </authorList>
    </citation>
    <scope>NUCLEOTIDE SEQUENCE [LARGE SCALE GENOMIC DNA]</scope>
    <source>
        <strain evidence="2 3">BT662</strain>
    </source>
</reference>
<feature type="signal peptide" evidence="1">
    <location>
        <begin position="1"/>
        <end position="20"/>
    </location>
</feature>
<proteinExistence type="predicted"/>